<reference evidence="13" key="1">
    <citation type="journal article" date="2019" name="Int. J. Syst. Evol. Microbiol.">
        <title>The Global Catalogue of Microorganisms (GCM) 10K type strain sequencing project: providing services to taxonomists for standard genome sequencing and annotation.</title>
        <authorList>
            <consortium name="The Broad Institute Genomics Platform"/>
            <consortium name="The Broad Institute Genome Sequencing Center for Infectious Disease"/>
            <person name="Wu L."/>
            <person name="Ma J."/>
        </authorList>
    </citation>
    <scope>NUCLEOTIDE SEQUENCE [LARGE SCALE GENOMIC DNA]</scope>
    <source>
        <strain evidence="13">JCM 18326</strain>
    </source>
</reference>
<dbReference type="InterPro" id="IPR038257">
    <property type="entry name" value="CRISPR-assoc_Cas3_HD_sf"/>
</dbReference>
<dbReference type="InterPro" id="IPR011545">
    <property type="entry name" value="DEAD/DEAH_box_helicase_dom"/>
</dbReference>
<dbReference type="SMART" id="SM00490">
    <property type="entry name" value="HELICc"/>
    <property type="match status" value="1"/>
</dbReference>
<comment type="similarity">
    <text evidence="2">In the central section; belongs to the CRISPR-associated helicase Cas3 family.</text>
</comment>
<keyword evidence="3" id="KW-0540">Nuclease</keyword>
<evidence type="ECO:0000256" key="8">
    <source>
        <dbReference type="ARBA" id="ARBA00022840"/>
    </source>
</evidence>
<evidence type="ECO:0000256" key="10">
    <source>
        <dbReference type="ARBA" id="ARBA00038437"/>
    </source>
</evidence>
<evidence type="ECO:0000313" key="12">
    <source>
        <dbReference type="EMBL" id="GAA4847376.1"/>
    </source>
</evidence>
<protein>
    <submittedName>
        <fullName evidence="12">CRISPR-associated helicase/endonuclease Cas3</fullName>
    </submittedName>
</protein>
<dbReference type="EMBL" id="BAABJX010000056">
    <property type="protein sequence ID" value="GAA4847376.1"/>
    <property type="molecule type" value="Genomic_DNA"/>
</dbReference>
<organism evidence="12 13">
    <name type="scientific">Algivirga pacifica</name>
    <dbReference type="NCBI Taxonomy" id="1162670"/>
    <lineage>
        <taxon>Bacteria</taxon>
        <taxon>Pseudomonadati</taxon>
        <taxon>Bacteroidota</taxon>
        <taxon>Cytophagia</taxon>
        <taxon>Cytophagales</taxon>
        <taxon>Flammeovirgaceae</taxon>
        <taxon>Algivirga</taxon>
    </lineage>
</organism>
<dbReference type="InterPro" id="IPR050079">
    <property type="entry name" value="DEAD_box_RNA_helicase"/>
</dbReference>
<evidence type="ECO:0000256" key="4">
    <source>
        <dbReference type="ARBA" id="ARBA00022723"/>
    </source>
</evidence>
<dbReference type="InterPro" id="IPR006474">
    <property type="entry name" value="Helicase_Cas3_CRISPR-ass_core"/>
</dbReference>
<dbReference type="PANTHER" id="PTHR47959">
    <property type="entry name" value="ATP-DEPENDENT RNA HELICASE RHLE-RELATED"/>
    <property type="match status" value="1"/>
</dbReference>
<dbReference type="Pfam" id="PF00270">
    <property type="entry name" value="DEAD"/>
    <property type="match status" value="1"/>
</dbReference>
<dbReference type="InterPro" id="IPR054712">
    <property type="entry name" value="Cas3-like_dom"/>
</dbReference>
<keyword evidence="9" id="KW-0051">Antiviral defense</keyword>
<comment type="caution">
    <text evidence="12">The sequence shown here is derived from an EMBL/GenBank/DDBJ whole genome shotgun (WGS) entry which is preliminary data.</text>
</comment>
<evidence type="ECO:0000259" key="11">
    <source>
        <dbReference type="PROSITE" id="PS51643"/>
    </source>
</evidence>
<keyword evidence="13" id="KW-1185">Reference proteome</keyword>
<dbReference type="Gene3D" id="1.10.3210.30">
    <property type="match status" value="1"/>
</dbReference>
<evidence type="ECO:0000256" key="6">
    <source>
        <dbReference type="ARBA" id="ARBA00022801"/>
    </source>
</evidence>
<keyword evidence="7" id="KW-0347">Helicase</keyword>
<feature type="domain" description="HD Cas3-type" evidence="11">
    <location>
        <begin position="11"/>
        <end position="191"/>
    </location>
</feature>
<evidence type="ECO:0000256" key="7">
    <source>
        <dbReference type="ARBA" id="ARBA00022806"/>
    </source>
</evidence>
<dbReference type="CDD" id="cd09641">
    <property type="entry name" value="Cas3''_I"/>
    <property type="match status" value="1"/>
</dbReference>
<gene>
    <name evidence="12" type="ORF">GCM10023331_35160</name>
</gene>
<dbReference type="SUPFAM" id="SSF52540">
    <property type="entry name" value="P-loop containing nucleoside triphosphate hydrolases"/>
    <property type="match status" value="1"/>
</dbReference>
<dbReference type="SUPFAM" id="SSF109604">
    <property type="entry name" value="HD-domain/PDEase-like"/>
    <property type="match status" value="1"/>
</dbReference>
<keyword evidence="4" id="KW-0479">Metal-binding</keyword>
<keyword evidence="6" id="KW-0378">Hydrolase</keyword>
<name>A0ABP9DI66_9BACT</name>
<dbReference type="NCBIfam" id="TIGR01596">
    <property type="entry name" value="cas3_HD"/>
    <property type="match status" value="1"/>
</dbReference>
<evidence type="ECO:0000256" key="1">
    <source>
        <dbReference type="ARBA" id="ARBA00006847"/>
    </source>
</evidence>
<keyword evidence="8" id="KW-0067">ATP-binding</keyword>
<dbReference type="Gene3D" id="3.40.50.300">
    <property type="entry name" value="P-loop containing nucleotide triphosphate hydrolases"/>
    <property type="match status" value="2"/>
</dbReference>
<comment type="similarity">
    <text evidence="1">In the N-terminal section; belongs to the CRISPR-associated nuclease Cas3-HD family.</text>
</comment>
<evidence type="ECO:0000313" key="13">
    <source>
        <dbReference type="Proteomes" id="UP001500298"/>
    </source>
</evidence>
<dbReference type="Proteomes" id="UP001500298">
    <property type="component" value="Unassembled WGS sequence"/>
</dbReference>
<dbReference type="InterPro" id="IPR006483">
    <property type="entry name" value="CRISPR-assoc_Cas3_HD"/>
</dbReference>
<dbReference type="InterPro" id="IPR001650">
    <property type="entry name" value="Helicase_C-like"/>
</dbReference>
<dbReference type="Pfam" id="PF22590">
    <property type="entry name" value="Cas3-like_C_2"/>
    <property type="match status" value="1"/>
</dbReference>
<dbReference type="NCBIfam" id="TIGR01587">
    <property type="entry name" value="cas3_core"/>
    <property type="match status" value="1"/>
</dbReference>
<dbReference type="InterPro" id="IPR027417">
    <property type="entry name" value="P-loop_NTPase"/>
</dbReference>
<keyword evidence="5" id="KW-0547">Nucleotide-binding</keyword>
<dbReference type="Pfam" id="PF18019">
    <property type="entry name" value="Cas3_HD"/>
    <property type="match status" value="1"/>
</dbReference>
<evidence type="ECO:0000256" key="5">
    <source>
        <dbReference type="ARBA" id="ARBA00022741"/>
    </source>
</evidence>
<accession>A0ABP9DI66</accession>
<evidence type="ECO:0000256" key="9">
    <source>
        <dbReference type="ARBA" id="ARBA00023118"/>
    </source>
</evidence>
<dbReference type="PANTHER" id="PTHR47959:SF16">
    <property type="entry name" value="CRISPR-ASSOCIATED NUCLEASE_HELICASE CAS3-RELATED"/>
    <property type="match status" value="1"/>
</dbReference>
<comment type="similarity">
    <text evidence="10">Belongs to the DEAD box helicase family.</text>
</comment>
<dbReference type="RefSeq" id="WP_345374196.1">
    <property type="nucleotide sequence ID" value="NZ_BAABJX010000056.1"/>
</dbReference>
<dbReference type="PROSITE" id="PS51643">
    <property type="entry name" value="HD_CAS3"/>
    <property type="match status" value="1"/>
</dbReference>
<evidence type="ECO:0000256" key="2">
    <source>
        <dbReference type="ARBA" id="ARBA00009046"/>
    </source>
</evidence>
<evidence type="ECO:0000256" key="3">
    <source>
        <dbReference type="ARBA" id="ARBA00022722"/>
    </source>
</evidence>
<proteinExistence type="inferred from homology"/>
<sequence>MTEKPKLKAKGNPENTLLLDHLDHVYKAILVFANEWSMDKTLAGYGAVLHDIGKAHPIFQHQLEGVRPKKPFRHELASLFFLPLFSEEFWPVLIEMCVAHHKSIKSDSGRKGILDLMDEYDEEIIDYHLGSWEGWQVEALSILSSFGITVRRISKQEAEEAFEYVVDYCERKWKNKGYSQWRGLLMAADHFASALGKGTYLALKNKFKSPVLSFYDRRSELYPLSLLEVENCSKPHTIVIAPTGAGKTDYLFRRCKGRVFYTLPFQASINAMFYRVQNDLEHHNPNLDIRVLHAGSKVVKTGKNESEEVLQGLAGASIKVLTPHQMAGIVFALKGYEAMLLDLKGCDIILDEVHTYTGVSQAIVLKIVQVLVSLDCRIHIGTATIPTVLYDKILNVLGRGNVLEVSLDDRIKEQFDRHVIHQIQDWETAYSEIDKAIEKKEKILIVCNRVGNAQKVYKEVKNRYPSVDKMLVHSRFKRGDRNKKEQLLIGVDKKGNSIERFNTAQEACLVVSTQIVEVSLDISFDVMITEVAPLDALIQRFGRVHRKRSLNTIGTYKPVYVIGPPEDKKQALPYDLGVLKKSYEVLPNSQVLKQVSLQHKIDVVYPKLDMLSIENHAQYKESGKWNTGLLMHNKRAVLLELLEIDSVSCIVDADRIEYMEGDYETRTLLEIPMAYWMAKTYGLEQLKKIGTEPYVIPNEAYSEYGLMPENLTQNSMQFL</sequence>